<dbReference type="InterPro" id="IPR055105">
    <property type="entry name" value="FKRP_N"/>
</dbReference>
<evidence type="ECO:0000313" key="3">
    <source>
        <dbReference type="EMBL" id="KAF7267291.1"/>
    </source>
</evidence>
<dbReference type="Pfam" id="PF22921">
    <property type="entry name" value="FKRP_N"/>
    <property type="match status" value="1"/>
</dbReference>
<dbReference type="Pfam" id="PF04991">
    <property type="entry name" value="LicD"/>
    <property type="match status" value="1"/>
</dbReference>
<proteinExistence type="predicted"/>
<accession>A0A834HW22</accession>
<dbReference type="GO" id="GO:0005794">
    <property type="term" value="C:Golgi apparatus"/>
    <property type="evidence" value="ECO:0007669"/>
    <property type="project" value="TreeGrafter"/>
</dbReference>
<feature type="domain" description="FKRP stem" evidence="2">
    <location>
        <begin position="40"/>
        <end position="276"/>
    </location>
</feature>
<feature type="domain" description="LicD/FKTN/FKRP nucleotidyltransferase" evidence="1">
    <location>
        <begin position="332"/>
        <end position="371"/>
    </location>
</feature>
<dbReference type="AlphaFoldDB" id="A0A834HW22"/>
<organism evidence="3 4">
    <name type="scientific">Rhynchophorus ferrugineus</name>
    <name type="common">Red palm weevil</name>
    <name type="synonym">Curculio ferrugineus</name>
    <dbReference type="NCBI Taxonomy" id="354439"/>
    <lineage>
        <taxon>Eukaryota</taxon>
        <taxon>Metazoa</taxon>
        <taxon>Ecdysozoa</taxon>
        <taxon>Arthropoda</taxon>
        <taxon>Hexapoda</taxon>
        <taxon>Insecta</taxon>
        <taxon>Pterygota</taxon>
        <taxon>Neoptera</taxon>
        <taxon>Endopterygota</taxon>
        <taxon>Coleoptera</taxon>
        <taxon>Polyphaga</taxon>
        <taxon>Cucujiformia</taxon>
        <taxon>Curculionidae</taxon>
        <taxon>Dryophthorinae</taxon>
        <taxon>Rhynchophorus</taxon>
    </lineage>
</organism>
<reference evidence="3" key="1">
    <citation type="submission" date="2020-08" db="EMBL/GenBank/DDBJ databases">
        <title>Genome sequencing and assembly of the red palm weevil Rhynchophorus ferrugineus.</title>
        <authorList>
            <person name="Dias G.B."/>
            <person name="Bergman C.M."/>
            <person name="Manee M."/>
        </authorList>
    </citation>
    <scope>NUCLEOTIDE SEQUENCE</scope>
    <source>
        <strain evidence="3">AA-2017</strain>
        <tissue evidence="3">Whole larva</tissue>
    </source>
</reference>
<dbReference type="GO" id="GO:0035269">
    <property type="term" value="P:protein O-linked glycosylation via mannose"/>
    <property type="evidence" value="ECO:0007669"/>
    <property type="project" value="TreeGrafter"/>
</dbReference>
<evidence type="ECO:0000313" key="4">
    <source>
        <dbReference type="Proteomes" id="UP000625711"/>
    </source>
</evidence>
<evidence type="ECO:0000259" key="1">
    <source>
        <dbReference type="Pfam" id="PF04991"/>
    </source>
</evidence>
<evidence type="ECO:0000259" key="2">
    <source>
        <dbReference type="Pfam" id="PF22921"/>
    </source>
</evidence>
<dbReference type="PANTHER" id="PTHR13627">
    <property type="entry name" value="FUKUTIN RELATED PROTEIN"/>
    <property type="match status" value="1"/>
</dbReference>
<dbReference type="Proteomes" id="UP000625711">
    <property type="component" value="Unassembled WGS sequence"/>
</dbReference>
<comment type="caution">
    <text evidence="3">The sequence shown here is derived from an EMBL/GenBank/DDBJ whole genome shotgun (WGS) entry which is preliminary data.</text>
</comment>
<sequence length="489" mass="56839">MFLVVVLCFLTYRFYVNVTILNHELNRLTASRAVTKPPKLRTSQLVTIVLRQFELYENDVTLTAQSFINMFPNIMLWIVYNEIPYPPLDLAITNNSLSNVKLYNLSPNLKHQEDLLAKIKTKYVLFVPDSSRITSQHPLHVMTNELSKKPNSIVVLPVGQSKNLKCLKLNINQREWTIKYSLSRENHCDEVSGKQLIMVEKDLLTKLYDPLLHPFPHSLYVQTSVHKVEATILKANSLHEGKPVLRSHHSQFKKKQSDQELLRKFYKIFKIKQVIKENGMNEWYGCSKDTPRCFGTVLDSIPSYLYEKKWTPPCCISNLRKTARHVFSMLDEAGVRYWLEAGSLLGAMRSGDILPWDHNVDIGFVREDINRCRWLKKAQTKPIVDKKGFLWEKGTEGNLFRVFYSKINRINVNLFPFYSKNGTMAKDAWFTSHRNMEFPESFLHPMSSIDFVGRSVPSPNNIRDFLELKYGKGCIENPEYPDPNKIKFP</sequence>
<name>A0A834HW22_RHYFE</name>
<dbReference type="OrthoDB" id="444255at2759"/>
<dbReference type="InterPro" id="IPR007074">
    <property type="entry name" value="LicD/FKTN/FKRP_NTP_transf"/>
</dbReference>
<dbReference type="EMBL" id="JAACXV010014439">
    <property type="protein sequence ID" value="KAF7267291.1"/>
    <property type="molecule type" value="Genomic_DNA"/>
</dbReference>
<dbReference type="PANTHER" id="PTHR13627:SF31">
    <property type="entry name" value="RIBITOL 5-PHOSPHATE TRANSFERASE FKRP"/>
    <property type="match status" value="1"/>
</dbReference>
<protein>
    <recommendedName>
        <fullName evidence="5">Fukutin-related protein</fullName>
    </recommendedName>
</protein>
<evidence type="ECO:0008006" key="5">
    <source>
        <dbReference type="Google" id="ProtNLM"/>
    </source>
</evidence>
<keyword evidence="4" id="KW-1185">Reference proteome</keyword>
<dbReference type="InterPro" id="IPR052613">
    <property type="entry name" value="LicD_transferase"/>
</dbReference>
<gene>
    <name evidence="3" type="ORF">GWI33_019480</name>
</gene>